<keyword evidence="2" id="KW-0732">Signal</keyword>
<keyword evidence="1" id="KW-0812">Transmembrane</keyword>
<proteinExistence type="predicted"/>
<protein>
    <submittedName>
        <fullName evidence="4">TPM domain-containing protein</fullName>
    </submittedName>
</protein>
<keyword evidence="1" id="KW-1133">Transmembrane helix</keyword>
<keyword evidence="1" id="KW-0472">Membrane</keyword>
<dbReference type="Proteomes" id="UP001279642">
    <property type="component" value="Unassembled WGS sequence"/>
</dbReference>
<dbReference type="RefSeq" id="WP_320510152.1">
    <property type="nucleotide sequence ID" value="NZ_JAXCLW010000007.1"/>
</dbReference>
<evidence type="ECO:0000259" key="3">
    <source>
        <dbReference type="Pfam" id="PF04536"/>
    </source>
</evidence>
<dbReference type="PANTHER" id="PTHR30373">
    <property type="entry name" value="UPF0603 PROTEIN YGCG"/>
    <property type="match status" value="1"/>
</dbReference>
<reference evidence="4 5" key="1">
    <citation type="journal article" date="2016" name="Antonie Van Leeuwenhoek">
        <title>Dongia soli sp. nov., isolated from soil from Dokdo, Korea.</title>
        <authorList>
            <person name="Kim D.U."/>
            <person name="Lee H."/>
            <person name="Kim H."/>
            <person name="Kim S.G."/>
            <person name="Ka J.O."/>
        </authorList>
    </citation>
    <scope>NUCLEOTIDE SEQUENCE [LARGE SCALE GENOMIC DNA]</scope>
    <source>
        <strain evidence="4 5">D78</strain>
    </source>
</reference>
<dbReference type="EMBL" id="JAXCLW010000007">
    <property type="protein sequence ID" value="MDY0885081.1"/>
    <property type="molecule type" value="Genomic_DNA"/>
</dbReference>
<dbReference type="PANTHER" id="PTHR30373:SF2">
    <property type="entry name" value="UPF0603 PROTEIN YGCG"/>
    <property type="match status" value="1"/>
</dbReference>
<comment type="caution">
    <text evidence="4">The sequence shown here is derived from an EMBL/GenBank/DDBJ whole genome shotgun (WGS) entry which is preliminary data.</text>
</comment>
<dbReference type="InterPro" id="IPR007621">
    <property type="entry name" value="TPM_dom"/>
</dbReference>
<keyword evidence="5" id="KW-1185">Reference proteome</keyword>
<dbReference type="Gene3D" id="3.10.310.50">
    <property type="match status" value="1"/>
</dbReference>
<evidence type="ECO:0000256" key="2">
    <source>
        <dbReference type="SAM" id="SignalP"/>
    </source>
</evidence>
<gene>
    <name evidence="4" type="ORF">SMD27_19720</name>
</gene>
<accession>A0ABU5EIA9</accession>
<evidence type="ECO:0000313" key="5">
    <source>
        <dbReference type="Proteomes" id="UP001279642"/>
    </source>
</evidence>
<feature type="transmembrane region" description="Helical" evidence="1">
    <location>
        <begin position="179"/>
        <end position="199"/>
    </location>
</feature>
<dbReference type="Pfam" id="PF04536">
    <property type="entry name" value="TPM_phosphatase"/>
    <property type="match status" value="1"/>
</dbReference>
<feature type="chain" id="PRO_5045686531" evidence="2">
    <location>
        <begin position="30"/>
        <end position="259"/>
    </location>
</feature>
<feature type="signal peptide" evidence="2">
    <location>
        <begin position="1"/>
        <end position="29"/>
    </location>
</feature>
<name>A0ABU5EIA9_9PROT</name>
<organism evidence="4 5">
    <name type="scientific">Dongia soli</name>
    <dbReference type="NCBI Taxonomy" id="600628"/>
    <lineage>
        <taxon>Bacteria</taxon>
        <taxon>Pseudomonadati</taxon>
        <taxon>Pseudomonadota</taxon>
        <taxon>Alphaproteobacteria</taxon>
        <taxon>Rhodospirillales</taxon>
        <taxon>Dongiaceae</taxon>
        <taxon>Dongia</taxon>
    </lineage>
</organism>
<sequence length="259" mass="26975">MPMPILRRWLILMAVLCGTLLWQSSSVMADPPLPPLTGPVVDAAGILDAGSSHRLTKELESYEATTSTQIVVATIPDLKGYPIEDWGLALLRGWGIGQKGKNNGVVLVVAPNDRQLRIETGYGAEGPLPDATADAIIRRVIVPDFKQGNFPAGIEAGVKAIMAALEGSFNAGPKEPEPAWPAFAIVAAWFVIVFIMMYLRRRNIANGRLYRGPRGAVWRNRGGWGGGWGGLGGGGFGGGGGGFGGGGGTGGGGGASGRW</sequence>
<evidence type="ECO:0000313" key="4">
    <source>
        <dbReference type="EMBL" id="MDY0885081.1"/>
    </source>
</evidence>
<evidence type="ECO:0000256" key="1">
    <source>
        <dbReference type="SAM" id="Phobius"/>
    </source>
</evidence>
<feature type="domain" description="TPM" evidence="3">
    <location>
        <begin position="40"/>
        <end position="163"/>
    </location>
</feature>